<keyword evidence="2" id="KW-0812">Transmembrane</keyword>
<evidence type="ECO:0000256" key="3">
    <source>
        <dbReference type="SAM" id="SignalP"/>
    </source>
</evidence>
<evidence type="ECO:0000256" key="2">
    <source>
        <dbReference type="SAM" id="Phobius"/>
    </source>
</evidence>
<keyword evidence="3" id="KW-0732">Signal</keyword>
<keyword evidence="2" id="KW-0472">Membrane</keyword>
<dbReference type="InterPro" id="IPR000801">
    <property type="entry name" value="Esterase-like"/>
</dbReference>
<name>A0AB35ITT8_9FIRM</name>
<feature type="transmembrane region" description="Helical" evidence="2">
    <location>
        <begin position="878"/>
        <end position="896"/>
    </location>
</feature>
<reference evidence="4" key="1">
    <citation type="submission" date="2023-01" db="EMBL/GenBank/DDBJ databases">
        <title>Human gut microbiome strain richness.</title>
        <authorList>
            <person name="Chen-Liaw A."/>
        </authorList>
    </citation>
    <scope>NUCLEOTIDE SEQUENCE</scope>
    <source>
        <strain evidence="4">1001217st2_G6_1001217B_191108</strain>
    </source>
</reference>
<dbReference type="InterPro" id="IPR013783">
    <property type="entry name" value="Ig-like_fold"/>
</dbReference>
<evidence type="ECO:0000313" key="5">
    <source>
        <dbReference type="Proteomes" id="UP001211987"/>
    </source>
</evidence>
<evidence type="ECO:0000313" key="4">
    <source>
        <dbReference type="EMBL" id="MDB7085894.1"/>
    </source>
</evidence>
<feature type="chain" id="PRO_5044186764" evidence="3">
    <location>
        <begin position="20"/>
        <end position="904"/>
    </location>
</feature>
<dbReference type="GO" id="GO:0016787">
    <property type="term" value="F:hydrolase activity"/>
    <property type="evidence" value="ECO:0007669"/>
    <property type="project" value="UniProtKB-KW"/>
</dbReference>
<feature type="signal peptide" evidence="3">
    <location>
        <begin position="1"/>
        <end position="19"/>
    </location>
</feature>
<sequence length="904" mass="100721">MKNSKKVISLLMASALVFTGNPHNLTVNALTQYNPGVTVEKNSTGKSDADYQATFVYEDQDERDAVSVSVTGSLQFYKHDDITDGFINTGTADGAKVYDAFHYEKGMFNTGYGLNGDSQSYELTEVEDERFEVTLPLPGNLYYYDYVVTYEDGSQVTIQDPANKSESNPASKHDSGHSIFYVGNSNNTAVGQEKIYPRTDEKKGTYSFVEYQAVDGTKQPLGVYLPKDYDSSKLYKTIYVSHGGGGNEVEWMGIGAVPNIMDNLIAENEVAESVVVTMDNSYFGWNYDTISKNFKENIIPYIEQHYSVSMNVKDRALCGLSMGSMTTSTILLQNTELFGAYGCFSGANTQTTIKNVDELKNVKIYLTGGNVDMATKATTPEGDVGNPGKTVGLAKILTNLGVNYEMDIKDGAHDWAVWRAAFTTFVKDYLWDTNDILKPAGVSVENNIDFSNVKDAPYQATFIFEDTDQRNAVSVNVQGGFQFYKEDEIGKYEEPDDPRTPVYNAYQYKEGMFPTGYVLDGSLIKYDMTEVKDERFEISLPLPGNLYYYDYEITYDDGTTVVIQDPANKSPSNNLNGHDCGHSLLYVGDKNNTASGQEYVYARNDKNGSLHYDTYTSLDGTEQPLGIYLPYGYDSSKVYKTIYVSHGGGGNETDWMTIGALPNIMDNLIADKEIDETIVITMDNTYYSFDAAKTVDNLTKNIIPYVENNYSVSKKSEDRAICGLSAGGTFTANALVSAYKEFGYYGVWSPRNTVIGPLVEDGTIGKDILNEYKNNVYYIGVGNLDISLRQNQEKLLYDTLINEGISASIEHKNGAHDWYVWRDLFTTFAKDYLWDVKTDDEGKEDIADGNIEDNTNTNTSDKTNNKSKNVKTGDEMSLTPYVSTLFITLASMILLVNKRIKDRI</sequence>
<dbReference type="PANTHER" id="PTHR48098:SF1">
    <property type="entry name" value="DIACYLGLYCEROL ACYLTRANSFERASE_MYCOLYLTRANSFERASE AG85A"/>
    <property type="match status" value="1"/>
</dbReference>
<dbReference type="GO" id="GO:0016747">
    <property type="term" value="F:acyltransferase activity, transferring groups other than amino-acyl groups"/>
    <property type="evidence" value="ECO:0007669"/>
    <property type="project" value="TreeGrafter"/>
</dbReference>
<dbReference type="PANTHER" id="PTHR48098">
    <property type="entry name" value="ENTEROCHELIN ESTERASE-RELATED"/>
    <property type="match status" value="1"/>
</dbReference>
<dbReference type="Proteomes" id="UP001211987">
    <property type="component" value="Unassembled WGS sequence"/>
</dbReference>
<dbReference type="SUPFAM" id="SSF53474">
    <property type="entry name" value="alpha/beta-Hydrolases"/>
    <property type="match status" value="2"/>
</dbReference>
<feature type="compositionally biased region" description="Low complexity" evidence="1">
    <location>
        <begin position="853"/>
        <end position="862"/>
    </location>
</feature>
<keyword evidence="2" id="KW-1133">Transmembrane helix</keyword>
<protein>
    <submittedName>
        <fullName evidence="4">Alpha/beta hydrolase-fold protein</fullName>
    </submittedName>
</protein>
<evidence type="ECO:0000256" key="1">
    <source>
        <dbReference type="SAM" id="MobiDB-lite"/>
    </source>
</evidence>
<proteinExistence type="predicted"/>
<dbReference type="InterPro" id="IPR029058">
    <property type="entry name" value="AB_hydrolase_fold"/>
</dbReference>
<organism evidence="4 5">
    <name type="scientific">Thomasclavelia ramosa</name>
    <dbReference type="NCBI Taxonomy" id="1547"/>
    <lineage>
        <taxon>Bacteria</taxon>
        <taxon>Bacillati</taxon>
        <taxon>Bacillota</taxon>
        <taxon>Erysipelotrichia</taxon>
        <taxon>Erysipelotrichales</taxon>
        <taxon>Coprobacillaceae</taxon>
        <taxon>Thomasclavelia</taxon>
    </lineage>
</organism>
<dbReference type="RefSeq" id="WP_272019362.1">
    <property type="nucleotide sequence ID" value="NZ_JAQLKE010000061.1"/>
</dbReference>
<dbReference type="AlphaFoldDB" id="A0AB35ITT8"/>
<dbReference type="Gene3D" id="2.60.40.10">
    <property type="entry name" value="Immunoglobulins"/>
    <property type="match status" value="1"/>
</dbReference>
<dbReference type="Gene3D" id="3.40.50.1820">
    <property type="entry name" value="alpha/beta hydrolase"/>
    <property type="match status" value="2"/>
</dbReference>
<gene>
    <name evidence="4" type="ORF">PM738_19130</name>
</gene>
<keyword evidence="4" id="KW-0378">Hydrolase</keyword>
<dbReference type="EMBL" id="JAQLKE010000061">
    <property type="protein sequence ID" value="MDB7085894.1"/>
    <property type="molecule type" value="Genomic_DNA"/>
</dbReference>
<dbReference type="InterPro" id="IPR050583">
    <property type="entry name" value="Mycobacterial_A85_antigen"/>
</dbReference>
<comment type="caution">
    <text evidence="4">The sequence shown here is derived from an EMBL/GenBank/DDBJ whole genome shotgun (WGS) entry which is preliminary data.</text>
</comment>
<dbReference type="Pfam" id="PF00756">
    <property type="entry name" value="Esterase"/>
    <property type="match status" value="2"/>
</dbReference>
<feature type="region of interest" description="Disordered" evidence="1">
    <location>
        <begin position="844"/>
        <end position="873"/>
    </location>
</feature>
<accession>A0AB35ITT8</accession>